<name>A0A2G9HVP2_9LAMI</name>
<evidence type="ECO:0000313" key="4">
    <source>
        <dbReference type="EMBL" id="PIN21569.1"/>
    </source>
</evidence>
<feature type="region of interest" description="Disordered" evidence="2">
    <location>
        <begin position="188"/>
        <end position="213"/>
    </location>
</feature>
<keyword evidence="5" id="KW-1185">Reference proteome</keyword>
<accession>A0A2G9HVP2</accession>
<dbReference type="Proteomes" id="UP000231279">
    <property type="component" value="Unassembled WGS sequence"/>
</dbReference>
<dbReference type="EMBL" id="NKXS01000923">
    <property type="protein sequence ID" value="PIN21569.1"/>
    <property type="molecule type" value="Genomic_DNA"/>
</dbReference>
<gene>
    <name evidence="4" type="ORF">CDL12_05726</name>
</gene>
<protein>
    <recommendedName>
        <fullName evidence="3">Aminotransferase-like plant mobile domain-containing protein</fullName>
    </recommendedName>
</protein>
<dbReference type="AlphaFoldDB" id="A0A2G9HVP2"/>
<evidence type="ECO:0000259" key="3">
    <source>
        <dbReference type="Pfam" id="PF10536"/>
    </source>
</evidence>
<dbReference type="PANTHER" id="PTHR36607">
    <property type="entry name" value="1,2-DIHYDROXY-3-KETO-5-METHYLTHIOPENTENE DIOXYGENASE 4"/>
    <property type="match status" value="1"/>
</dbReference>
<dbReference type="OrthoDB" id="910577at2759"/>
<proteinExistence type="predicted"/>
<comment type="caution">
    <text evidence="4">The sequence shown here is derived from an EMBL/GenBank/DDBJ whole genome shotgun (WGS) entry which is preliminary data.</text>
</comment>
<evidence type="ECO:0000256" key="2">
    <source>
        <dbReference type="SAM" id="MobiDB-lite"/>
    </source>
</evidence>
<dbReference type="InterPro" id="IPR019557">
    <property type="entry name" value="AminoTfrase-like_pln_mobile"/>
</dbReference>
<keyword evidence="1" id="KW-0175">Coiled coil</keyword>
<reference evidence="5" key="1">
    <citation type="journal article" date="2018" name="Gigascience">
        <title>Genome assembly of the Pink Ipe (Handroanthus impetiginosus, Bignoniaceae), a highly valued, ecologically keystone Neotropical timber forest tree.</title>
        <authorList>
            <person name="Silva-Junior O.B."/>
            <person name="Grattapaglia D."/>
            <person name="Novaes E."/>
            <person name="Collevatti R.G."/>
        </authorList>
    </citation>
    <scope>NUCLEOTIDE SEQUENCE [LARGE SCALE GENOMIC DNA]</scope>
    <source>
        <strain evidence="5">cv. UFG-1</strain>
    </source>
</reference>
<evidence type="ECO:0000313" key="5">
    <source>
        <dbReference type="Proteomes" id="UP000231279"/>
    </source>
</evidence>
<organism evidence="4 5">
    <name type="scientific">Handroanthus impetiginosus</name>
    <dbReference type="NCBI Taxonomy" id="429701"/>
    <lineage>
        <taxon>Eukaryota</taxon>
        <taxon>Viridiplantae</taxon>
        <taxon>Streptophyta</taxon>
        <taxon>Embryophyta</taxon>
        <taxon>Tracheophyta</taxon>
        <taxon>Spermatophyta</taxon>
        <taxon>Magnoliopsida</taxon>
        <taxon>eudicotyledons</taxon>
        <taxon>Gunneridae</taxon>
        <taxon>Pentapetalae</taxon>
        <taxon>asterids</taxon>
        <taxon>lamiids</taxon>
        <taxon>Lamiales</taxon>
        <taxon>Bignoniaceae</taxon>
        <taxon>Crescentiina</taxon>
        <taxon>Tabebuia alliance</taxon>
        <taxon>Handroanthus</taxon>
    </lineage>
</organism>
<feature type="coiled-coil region" evidence="1">
    <location>
        <begin position="575"/>
        <end position="644"/>
    </location>
</feature>
<dbReference type="Pfam" id="PF10536">
    <property type="entry name" value="PMD"/>
    <property type="match status" value="1"/>
</dbReference>
<sequence>MVCFRDILPFPGSQQLVILDDKSQAIEQGTCLTVRTLIAGRYVKLWPQLANSLYLKEWSQEISLSKTSKAWILSVAHHQHSNELIHDQKSNVLSRYRHKLDAAQIYDSVYASLFTYDCNSEVRKAFFEACFEELTGVDKTNNRFIPHYCKYLFYTYHLLRKSAVGGQFSNVSLKMWILFWSKKDMKYRQPPSRKEKKKTRPKSTHNPSGDFDVHQEWTTAEETPFSKLGLDRKLRDETYLAAYLACWLCTFVLSIDDVGSIRPTTFKIARMMATGRKVSLGIPVLASIYKGLNKVSNSSRPTHVGYSFPVHFIYAWLACYFKTHYSVPQDIRGPKIMQFSGEAKELEQDYFIVICSNYLLLRQGEHFVVEPYSPYRFSHQFGYYQEVPGVLGRDFRQANLEDGLPYWRLYTLSKSMSKACLISTKPTVRAENDDQNGGVNLPMDKDHDVQILEKEILGIDDDEKSQDSQKSSTRLNLYTPVAMKVNKEVVDSPKIKEPPQCVDVSIFEGEKLVLSNQKKFLQMLWDDLCWKISNTPIDSISSIHDEVQVVLTSMLFDQAAAYDNARSSSLSKASKELLARRMKEAKDRFREVRIKESKPEQELNNLEEHKRNLIALLDQQQQILQSVQAKVRKIEEEITAIKNTSSLSDEAAENLNTAMK</sequence>
<feature type="domain" description="Aminotransferase-like plant mobile" evidence="3">
    <location>
        <begin position="223"/>
        <end position="326"/>
    </location>
</feature>
<evidence type="ECO:0000256" key="1">
    <source>
        <dbReference type="SAM" id="Coils"/>
    </source>
</evidence>
<dbReference type="PANTHER" id="PTHR36607:SF20">
    <property type="entry name" value="AMINOTRANSFERASE-LIKE PLANT MOBILE DOMAIN-CONTAINING PROTEIN"/>
    <property type="match status" value="1"/>
</dbReference>
<feature type="compositionally biased region" description="Basic residues" evidence="2">
    <location>
        <begin position="194"/>
        <end position="203"/>
    </location>
</feature>